<sequence length="189" mass="19731">MMKRTLLALSACIALPASAAWTLDSEGSSLNFLSTKNAQVTEVHSFDKLEGSLSDAGKLTVEVPLSSVNTNIPLRNTRMQEMLFESGKYPSATFTATVPAELMKLSAGESTTGKVEGELSLHGVTAPATFSVLVSKVSDDEITVATTAPTIVSAADFKLDGGVKALQDVAKLSSITAAVPVTFAVTFTE</sequence>
<proteinExistence type="predicted"/>
<organism evidence="3 4">
    <name type="scientific">Alteromonas confluentis</name>
    <dbReference type="NCBI Taxonomy" id="1656094"/>
    <lineage>
        <taxon>Bacteria</taxon>
        <taxon>Pseudomonadati</taxon>
        <taxon>Pseudomonadota</taxon>
        <taxon>Gammaproteobacteria</taxon>
        <taxon>Alteromonadales</taxon>
        <taxon>Alteromonadaceae</taxon>
        <taxon>Alteromonas/Salinimonas group</taxon>
        <taxon>Alteromonas</taxon>
    </lineage>
</organism>
<dbReference type="RefSeq" id="WP_070124543.1">
    <property type="nucleotide sequence ID" value="NZ_MDHN01000013.1"/>
</dbReference>
<dbReference type="EMBL" id="MDHN01000013">
    <property type="protein sequence ID" value="OFC71632.1"/>
    <property type="molecule type" value="Genomic_DNA"/>
</dbReference>
<keyword evidence="4" id="KW-1185">Reference proteome</keyword>
<feature type="signal peptide" evidence="1">
    <location>
        <begin position="1"/>
        <end position="19"/>
    </location>
</feature>
<dbReference type="Pfam" id="PF04264">
    <property type="entry name" value="YceI"/>
    <property type="match status" value="1"/>
</dbReference>
<feature type="chain" id="PRO_5009209742" description="Lipid/polyisoprenoid-binding YceI-like domain-containing protein" evidence="1">
    <location>
        <begin position="20"/>
        <end position="189"/>
    </location>
</feature>
<dbReference type="STRING" id="1656094.BFC18_07845"/>
<dbReference type="InterPro" id="IPR036761">
    <property type="entry name" value="TTHA0802/YceI-like_sf"/>
</dbReference>
<dbReference type="Gene3D" id="2.40.128.110">
    <property type="entry name" value="Lipid/polyisoprenoid-binding, YceI-like"/>
    <property type="match status" value="1"/>
</dbReference>
<gene>
    <name evidence="3" type="ORF">BFC18_07845</name>
</gene>
<name>A0A1E7ZDU1_9ALTE</name>
<keyword evidence="1" id="KW-0732">Signal</keyword>
<comment type="caution">
    <text evidence="3">The sequence shown here is derived from an EMBL/GenBank/DDBJ whole genome shotgun (WGS) entry which is preliminary data.</text>
</comment>
<reference evidence="3 4" key="1">
    <citation type="submission" date="2016-08" db="EMBL/GenBank/DDBJ databases">
        <authorList>
            <person name="Seilhamer J.J."/>
        </authorList>
    </citation>
    <scope>NUCLEOTIDE SEQUENCE [LARGE SCALE GENOMIC DNA]</scope>
    <source>
        <strain evidence="3 4">KCTC 42603</strain>
    </source>
</reference>
<evidence type="ECO:0000259" key="2">
    <source>
        <dbReference type="SMART" id="SM00867"/>
    </source>
</evidence>
<evidence type="ECO:0000313" key="3">
    <source>
        <dbReference type="EMBL" id="OFC71632.1"/>
    </source>
</evidence>
<dbReference type="Proteomes" id="UP000175691">
    <property type="component" value="Unassembled WGS sequence"/>
</dbReference>
<dbReference type="PANTHER" id="PTHR34406:SF1">
    <property type="entry name" value="PROTEIN YCEI"/>
    <property type="match status" value="1"/>
</dbReference>
<evidence type="ECO:0000313" key="4">
    <source>
        <dbReference type="Proteomes" id="UP000175691"/>
    </source>
</evidence>
<protein>
    <recommendedName>
        <fullName evidence="2">Lipid/polyisoprenoid-binding YceI-like domain-containing protein</fullName>
    </recommendedName>
</protein>
<dbReference type="InterPro" id="IPR027016">
    <property type="entry name" value="UCP029811"/>
</dbReference>
<dbReference type="InterPro" id="IPR007372">
    <property type="entry name" value="Lipid/polyisoprenoid-bd_YceI"/>
</dbReference>
<dbReference type="SUPFAM" id="SSF101874">
    <property type="entry name" value="YceI-like"/>
    <property type="match status" value="1"/>
</dbReference>
<dbReference type="SMART" id="SM00867">
    <property type="entry name" value="YceI"/>
    <property type="match status" value="1"/>
</dbReference>
<dbReference type="AlphaFoldDB" id="A0A1E7ZDU1"/>
<feature type="domain" description="Lipid/polyisoprenoid-binding YceI-like" evidence="2">
    <location>
        <begin position="20"/>
        <end position="188"/>
    </location>
</feature>
<evidence type="ECO:0000256" key="1">
    <source>
        <dbReference type="SAM" id="SignalP"/>
    </source>
</evidence>
<accession>A0A1E7ZDU1</accession>
<dbReference type="PANTHER" id="PTHR34406">
    <property type="entry name" value="PROTEIN YCEI"/>
    <property type="match status" value="1"/>
</dbReference>
<dbReference type="PIRSF" id="PIRSF029811">
    <property type="entry name" value="UCP029811"/>
    <property type="match status" value="1"/>
</dbReference>
<dbReference type="OrthoDB" id="9793816at2"/>